<evidence type="ECO:0000259" key="2">
    <source>
        <dbReference type="Pfam" id="PF01609"/>
    </source>
</evidence>
<keyword evidence="1" id="KW-0732">Signal</keyword>
<dbReference type="InterPro" id="IPR002559">
    <property type="entry name" value="Transposase_11"/>
</dbReference>
<comment type="caution">
    <text evidence="3">The sequence shown here is derived from an EMBL/GenBank/DDBJ whole genome shotgun (WGS) entry which is preliminary data.</text>
</comment>
<dbReference type="AlphaFoldDB" id="A0A8J3IYY7"/>
<gene>
    <name evidence="3" type="ORF">KSF_086590</name>
</gene>
<feature type="domain" description="Transposase IS4-like" evidence="2">
    <location>
        <begin position="45"/>
        <end position="233"/>
    </location>
</feature>
<proteinExistence type="predicted"/>
<keyword evidence="4" id="KW-1185">Reference proteome</keyword>
<protein>
    <recommendedName>
        <fullName evidence="2">Transposase IS4-like domain-containing protein</fullName>
    </recommendedName>
</protein>
<name>A0A8J3IYY7_9CHLR</name>
<sequence length="249" mass="27497">MPMSQTAMTKCAFLSVILTASLGSNASLNKELSDGTTEEKKELIWGYGTGVAAATTPDYGDIVLAEHTLPFNEGDITYFRPLYHQSVLALDHFPTHITADAAYDAWYVYDTVARRGGIAAIPLNARSTTTFDPDGTPHYPIGLRMSPTFHYAHTNGYRALRYRCPLLFPLAVGQSCDHEQFLKGKGCQKEINDEPGGRARLLMDRTSPLYKAVYTQRTSCERINSQAKELGIECRHPSTTDVLSPTSIL</sequence>
<dbReference type="GO" id="GO:0006313">
    <property type="term" value="P:DNA transposition"/>
    <property type="evidence" value="ECO:0007669"/>
    <property type="project" value="InterPro"/>
</dbReference>
<dbReference type="GO" id="GO:0003677">
    <property type="term" value="F:DNA binding"/>
    <property type="evidence" value="ECO:0007669"/>
    <property type="project" value="InterPro"/>
</dbReference>
<evidence type="ECO:0000313" key="3">
    <source>
        <dbReference type="EMBL" id="GHO98611.1"/>
    </source>
</evidence>
<accession>A0A8J3IYY7</accession>
<feature type="signal peptide" evidence="1">
    <location>
        <begin position="1"/>
        <end position="26"/>
    </location>
</feature>
<reference evidence="3" key="1">
    <citation type="submission" date="2020-10" db="EMBL/GenBank/DDBJ databases">
        <title>Taxonomic study of unclassified bacteria belonging to the class Ktedonobacteria.</title>
        <authorList>
            <person name="Yabe S."/>
            <person name="Wang C.M."/>
            <person name="Zheng Y."/>
            <person name="Sakai Y."/>
            <person name="Cavaletti L."/>
            <person name="Monciardini P."/>
            <person name="Donadio S."/>
        </authorList>
    </citation>
    <scope>NUCLEOTIDE SEQUENCE</scope>
    <source>
        <strain evidence="3">ID150040</strain>
    </source>
</reference>
<organism evidence="3 4">
    <name type="scientific">Reticulibacter mediterranei</name>
    <dbReference type="NCBI Taxonomy" id="2778369"/>
    <lineage>
        <taxon>Bacteria</taxon>
        <taxon>Bacillati</taxon>
        <taxon>Chloroflexota</taxon>
        <taxon>Ktedonobacteria</taxon>
        <taxon>Ktedonobacterales</taxon>
        <taxon>Reticulibacteraceae</taxon>
        <taxon>Reticulibacter</taxon>
    </lineage>
</organism>
<dbReference type="Pfam" id="PF01609">
    <property type="entry name" value="DDE_Tnp_1"/>
    <property type="match status" value="1"/>
</dbReference>
<evidence type="ECO:0000256" key="1">
    <source>
        <dbReference type="SAM" id="SignalP"/>
    </source>
</evidence>
<evidence type="ECO:0000313" key="4">
    <source>
        <dbReference type="Proteomes" id="UP000597444"/>
    </source>
</evidence>
<dbReference type="GO" id="GO:0004803">
    <property type="term" value="F:transposase activity"/>
    <property type="evidence" value="ECO:0007669"/>
    <property type="project" value="InterPro"/>
</dbReference>
<dbReference type="EMBL" id="BNJK01000002">
    <property type="protein sequence ID" value="GHO98611.1"/>
    <property type="molecule type" value="Genomic_DNA"/>
</dbReference>
<dbReference type="Proteomes" id="UP000597444">
    <property type="component" value="Unassembled WGS sequence"/>
</dbReference>
<feature type="chain" id="PRO_5035265483" description="Transposase IS4-like domain-containing protein" evidence="1">
    <location>
        <begin position="27"/>
        <end position="249"/>
    </location>
</feature>